<evidence type="ECO:0000313" key="7">
    <source>
        <dbReference type="Proteomes" id="UP000035760"/>
    </source>
</evidence>
<feature type="transmembrane region" description="Helical" evidence="5">
    <location>
        <begin position="184"/>
        <end position="203"/>
    </location>
</feature>
<feature type="transmembrane region" description="Helical" evidence="5">
    <location>
        <begin position="158"/>
        <end position="178"/>
    </location>
</feature>
<dbReference type="PANTHER" id="PTHR37955">
    <property type="entry name" value="TELLURITE RESISTANCE PROTEIN TEHA"/>
    <property type="match status" value="1"/>
</dbReference>
<name>W6M819_9GAMM</name>
<evidence type="ECO:0000256" key="1">
    <source>
        <dbReference type="ARBA" id="ARBA00004141"/>
    </source>
</evidence>
<dbReference type="CDD" id="cd09323">
    <property type="entry name" value="TDT_SLAC1_like"/>
    <property type="match status" value="1"/>
</dbReference>
<evidence type="ECO:0000256" key="4">
    <source>
        <dbReference type="ARBA" id="ARBA00023136"/>
    </source>
</evidence>
<reference evidence="6" key="1">
    <citation type="submission" date="2013-07" db="EMBL/GenBank/DDBJ databases">
        <authorList>
            <person name="McIlroy S."/>
        </authorList>
    </citation>
    <scope>NUCLEOTIDE SEQUENCE [LARGE SCALE GENOMIC DNA]</scope>
    <source>
        <strain evidence="6">Run_A_D11</strain>
    </source>
</reference>
<evidence type="ECO:0000256" key="5">
    <source>
        <dbReference type="SAM" id="Phobius"/>
    </source>
</evidence>
<keyword evidence="2 5" id="KW-0812">Transmembrane</keyword>
<reference evidence="6" key="2">
    <citation type="submission" date="2014-03" db="EMBL/GenBank/DDBJ databases">
        <title>Candidatus Competibacter-lineage genomes retrieved from metagenomes reveal functional metabolic diversity.</title>
        <authorList>
            <person name="McIlroy S.J."/>
            <person name="Albertsen M."/>
            <person name="Andresen E.K."/>
            <person name="Saunders A.M."/>
            <person name="Kristiansen R."/>
            <person name="Stokholm-Bjerregaard M."/>
            <person name="Nielsen K.L."/>
            <person name="Nielsen P.H."/>
        </authorList>
    </citation>
    <scope>NUCLEOTIDE SEQUENCE</scope>
    <source>
        <strain evidence="6">Run_A_D11</strain>
    </source>
</reference>
<dbReference type="RefSeq" id="WP_048671408.1">
    <property type="nucleotide sequence ID" value="NZ_CBTJ020000027.1"/>
</dbReference>
<proteinExistence type="predicted"/>
<dbReference type="InterPro" id="IPR052951">
    <property type="entry name" value="Tellurite_res_ion_channel"/>
</dbReference>
<feature type="transmembrane region" description="Helical" evidence="5">
    <location>
        <begin position="215"/>
        <end position="234"/>
    </location>
</feature>
<dbReference type="GO" id="GO:0046583">
    <property type="term" value="F:monoatomic cation efflux transmembrane transporter activity"/>
    <property type="evidence" value="ECO:0007669"/>
    <property type="project" value="TreeGrafter"/>
</dbReference>
<comment type="subcellular location">
    <subcellularLocation>
        <location evidence="1">Membrane</location>
        <topology evidence="1">Multi-pass membrane protein</topology>
    </subcellularLocation>
</comment>
<feature type="transmembrane region" description="Helical" evidence="5">
    <location>
        <begin position="270"/>
        <end position="291"/>
    </location>
</feature>
<feature type="transmembrane region" description="Helical" evidence="5">
    <location>
        <begin position="26"/>
        <end position="46"/>
    </location>
</feature>
<dbReference type="AlphaFoldDB" id="W6M819"/>
<dbReference type="Proteomes" id="UP000035760">
    <property type="component" value="Unassembled WGS sequence"/>
</dbReference>
<organism evidence="6 7">
    <name type="scientific">Candidatus Competibacter denitrificans Run_A_D11</name>
    <dbReference type="NCBI Taxonomy" id="1400863"/>
    <lineage>
        <taxon>Bacteria</taxon>
        <taxon>Pseudomonadati</taxon>
        <taxon>Pseudomonadota</taxon>
        <taxon>Gammaproteobacteria</taxon>
        <taxon>Candidatus Competibacteraceae</taxon>
        <taxon>Candidatus Competibacter</taxon>
    </lineage>
</organism>
<evidence type="ECO:0000256" key="3">
    <source>
        <dbReference type="ARBA" id="ARBA00022989"/>
    </source>
</evidence>
<dbReference type="EMBL" id="CBTJ020000027">
    <property type="protein sequence ID" value="CDI01885.1"/>
    <property type="molecule type" value="Genomic_DNA"/>
</dbReference>
<keyword evidence="7" id="KW-1185">Reference proteome</keyword>
<dbReference type="Pfam" id="PF03595">
    <property type="entry name" value="SLAC1"/>
    <property type="match status" value="1"/>
</dbReference>
<protein>
    <submittedName>
        <fullName evidence="6">Tellurite resistance protein-like permease</fullName>
    </submittedName>
</protein>
<dbReference type="InterPro" id="IPR038665">
    <property type="entry name" value="Voltage-dep_anion_channel_sf"/>
</dbReference>
<accession>W6M819</accession>
<keyword evidence="3 5" id="KW-1133">Transmembrane helix</keyword>
<feature type="transmembrane region" description="Helical" evidence="5">
    <location>
        <begin position="246"/>
        <end position="263"/>
    </location>
</feature>
<comment type="caution">
    <text evidence="6">The sequence shown here is derived from an EMBL/GenBank/DDBJ whole genome shotgun (WGS) entry which is preliminary data.</text>
</comment>
<dbReference type="STRING" id="1400863.BN873_210106"/>
<feature type="transmembrane region" description="Helical" evidence="5">
    <location>
        <begin position="61"/>
        <end position="79"/>
    </location>
</feature>
<keyword evidence="4 5" id="KW-0472">Membrane</keyword>
<dbReference type="PANTHER" id="PTHR37955:SF1">
    <property type="entry name" value="DEP DOMAIN-CONTAINING PROTEIN"/>
    <property type="match status" value="1"/>
</dbReference>
<dbReference type="OrthoDB" id="309023at2"/>
<feature type="transmembrane region" description="Helical" evidence="5">
    <location>
        <begin position="100"/>
        <end position="118"/>
    </location>
</feature>
<evidence type="ECO:0000256" key="2">
    <source>
        <dbReference type="ARBA" id="ARBA00022692"/>
    </source>
</evidence>
<gene>
    <name evidence="6" type="ORF">BN873_210106</name>
</gene>
<sequence>MDPALPAPATPDAITPQKLAEQRLEYLPVSIFAIVMGMAGLTLVWLKAHTVLGMPILVGEGLRGLASALFGLLLVLYVLKMVRYPQAVTQEMRHPIRLSFFPMVSISLLLLALCYLEAAPGIAYGLWVVGAAVHLCLTLAIFSSWLHHTHYTIQHANPSWFVPVVGNIIISVVGGRLALPELSWFFFSIGMVFWIVLLTIILYRLIFHEPLPARLTPTIFILLAPPSVGFIAYTNLTGGLDAFARILYYMALFLAMLLASNALRFLRLPFFISAWACSFPLTAFTLATLIMSTYLPGTVFKSLGYGLLVFLSLLITALAARTLLAIWRRQICLPE</sequence>
<dbReference type="GO" id="GO:0005886">
    <property type="term" value="C:plasma membrane"/>
    <property type="evidence" value="ECO:0007669"/>
    <property type="project" value="TreeGrafter"/>
</dbReference>
<feature type="transmembrane region" description="Helical" evidence="5">
    <location>
        <begin position="303"/>
        <end position="327"/>
    </location>
</feature>
<feature type="transmembrane region" description="Helical" evidence="5">
    <location>
        <begin position="124"/>
        <end position="146"/>
    </location>
</feature>
<evidence type="ECO:0000313" key="6">
    <source>
        <dbReference type="EMBL" id="CDI01885.1"/>
    </source>
</evidence>
<dbReference type="Gene3D" id="1.50.10.150">
    <property type="entry name" value="Voltage-dependent anion channel"/>
    <property type="match status" value="1"/>
</dbReference>
<dbReference type="InterPro" id="IPR004695">
    <property type="entry name" value="SLAC1/Mae1/Ssu1/TehA"/>
</dbReference>